<comment type="caution">
    <text evidence="1">The sequence shown here is derived from an EMBL/GenBank/DDBJ whole genome shotgun (WGS) entry which is preliminary data.</text>
</comment>
<organism evidence="1 2">
    <name type="scientific">Daphnia magna</name>
    <dbReference type="NCBI Taxonomy" id="35525"/>
    <lineage>
        <taxon>Eukaryota</taxon>
        <taxon>Metazoa</taxon>
        <taxon>Ecdysozoa</taxon>
        <taxon>Arthropoda</taxon>
        <taxon>Crustacea</taxon>
        <taxon>Branchiopoda</taxon>
        <taxon>Diplostraca</taxon>
        <taxon>Cladocera</taxon>
        <taxon>Anomopoda</taxon>
        <taxon>Daphniidae</taxon>
        <taxon>Daphnia</taxon>
    </lineage>
</organism>
<protein>
    <submittedName>
        <fullName evidence="1">Uncharacterized protein</fullName>
    </submittedName>
</protein>
<keyword evidence="2" id="KW-1185">Reference proteome</keyword>
<gene>
    <name evidence="1" type="ORF">APZ42_000141</name>
</gene>
<evidence type="ECO:0000313" key="2">
    <source>
        <dbReference type="Proteomes" id="UP000076858"/>
    </source>
</evidence>
<dbReference type="AlphaFoldDB" id="A0A164JW06"/>
<accession>A0A164JW06</accession>
<proteinExistence type="predicted"/>
<evidence type="ECO:0000313" key="1">
    <source>
        <dbReference type="EMBL" id="KZS02709.1"/>
    </source>
</evidence>
<sequence length="119" mass="13305">MRSVWVRGRHVPSCEGDVADGYGQPAVTGEIFTAVRRAGGPDRLGKDGDRRIPTACRETVSLTTSHGLLFLRRGLCSKWKIWQRESRRQMGTHTFSYLINPDVSFPPLIKCCSEWNVGG</sequence>
<dbReference type="EMBL" id="LRGB01003691">
    <property type="protein sequence ID" value="KZS02709.1"/>
    <property type="molecule type" value="Genomic_DNA"/>
</dbReference>
<dbReference type="Proteomes" id="UP000076858">
    <property type="component" value="Unassembled WGS sequence"/>
</dbReference>
<reference evidence="1 2" key="1">
    <citation type="submission" date="2016-03" db="EMBL/GenBank/DDBJ databases">
        <title>EvidentialGene: Evidence-directed Construction of Genes on Genomes.</title>
        <authorList>
            <person name="Gilbert D.G."/>
            <person name="Choi J.-H."/>
            <person name="Mockaitis K."/>
            <person name="Colbourne J."/>
            <person name="Pfrender M."/>
        </authorList>
    </citation>
    <scope>NUCLEOTIDE SEQUENCE [LARGE SCALE GENOMIC DNA]</scope>
    <source>
        <strain evidence="1 2">Xinb3</strain>
        <tissue evidence="1">Complete organism</tissue>
    </source>
</reference>
<name>A0A164JW06_9CRUS</name>